<feature type="domain" description="PXA" evidence="6">
    <location>
        <begin position="99"/>
        <end position="348"/>
    </location>
</feature>
<dbReference type="Gene3D" id="3.30.1520.10">
    <property type="entry name" value="Phox-like domain"/>
    <property type="match status" value="1"/>
</dbReference>
<dbReference type="EMBL" id="JBDJPC010000002">
    <property type="protein sequence ID" value="KAL1512448.1"/>
    <property type="molecule type" value="Genomic_DNA"/>
</dbReference>
<dbReference type="PANTHER" id="PTHR22775">
    <property type="entry name" value="SORTING NEXIN"/>
    <property type="match status" value="1"/>
</dbReference>
<evidence type="ECO:0000313" key="7">
    <source>
        <dbReference type="EMBL" id="KAL1512448.1"/>
    </source>
</evidence>
<dbReference type="InterPro" id="IPR044926">
    <property type="entry name" value="RGS_subdomain_2"/>
</dbReference>
<feature type="domain" description="RGS" evidence="4">
    <location>
        <begin position="435"/>
        <end position="572"/>
    </location>
</feature>
<dbReference type="Pfam" id="PF00787">
    <property type="entry name" value="PX"/>
    <property type="match status" value="1"/>
</dbReference>
<dbReference type="InterPro" id="IPR036871">
    <property type="entry name" value="PX_dom_sf"/>
</dbReference>
<accession>A0ABD1F4E6</accession>
<feature type="compositionally biased region" description="Basic and acidic residues" evidence="2">
    <location>
        <begin position="589"/>
        <end position="606"/>
    </location>
</feature>
<keyword evidence="3" id="KW-0812">Transmembrane</keyword>
<keyword evidence="3" id="KW-0472">Membrane</keyword>
<dbReference type="CDD" id="cd06873">
    <property type="entry name" value="PX_SNX13"/>
    <property type="match status" value="1"/>
</dbReference>
<dbReference type="InterPro" id="IPR016137">
    <property type="entry name" value="RGS"/>
</dbReference>
<dbReference type="PANTHER" id="PTHR22775:SF3">
    <property type="entry name" value="SORTING NEXIN-13"/>
    <property type="match status" value="1"/>
</dbReference>
<name>A0ABD1F4E6_HYPHA</name>
<keyword evidence="8" id="KW-1185">Reference proteome</keyword>
<dbReference type="Pfam" id="PF00615">
    <property type="entry name" value="RGS"/>
    <property type="match status" value="1"/>
</dbReference>
<evidence type="ECO:0008006" key="9">
    <source>
        <dbReference type="Google" id="ProtNLM"/>
    </source>
</evidence>
<sequence length="1030" mass="119647">MNTQFSGWLVLIGILLLSTFGILSILTLISSLILFFIGLFSSVLYLKLSDLEKYHTKRLNDNPLSTNQEQFQGSGLDSIRKLLVSPKRVTKSDNRVTGSELIDSSLQEILGYIIRDYVQPWYNLISTNPEFGQVTVKKTAQTLAINISNCVKDIDWIPYLTQRLVDDAATHLRLYKQAREKVKQDQKRRTTKSSPSRREGMKITTSKNENIHKRNKSETDVSWYSNKNTEFGIVSDREKSVGNSKFYSQDTKNYSLEDHFFELECQVEKNELCREGTCTNTTNEKEFLLEMMEVMLYVLLPDEDFQCKPLRFVLRDIFCNAVILPLFDLITDPDYINQVMISICLRNTSISSDIFLSTLRMSDSQEELRATKDLVAGEIHNLRSRDSGGEDLIIKQHLSSLAYVDNLINTKLEKINGSKPQESLSIEKIRKIELSLDQILKDNLGLSYFMDFVASQDRQLDLFFYLSIEGWKHSVGKELSELDLSKTSSEVVYDSIRSTAHHIFDVYLSGKKDERLCKINEDLVQNLHFKIRNLNETPNEHWFDKVQEALFKKMDQECLIPFHNSNTYIKLLHELDLLPSVTIGEDSDSLEKELPDEKQLKNSEQKGKHKRSFSDVSIFTNSNDSVGSRIYDFLLIKQEQEEQQQDQQAKEINEENWRESRKIQQDYEMNVHIIETGVVCEKGKTFGIYAIRVRKQYGTNCLEQWHIYRRYSDFYDLHVKIKEKYPDLSKLTFPGKKTFHNMERAVLERRMKLLNYYLGELCQRHVLQTHEGLGQLLMTFLEQEDYDRARAGPISTTINTLVNPIKKSIKNMPEHLINTMDEVVGGLSKVFNGGKSEKIAETACKVGASIEENDENLAFRIMLLLMDELFDLKSRNQWLRRRIVTILRQIVRTIFGDIVNRKIVDYVSCITSPKNVAHYLHMFKQSFWPNGMKFDRKSERNIHVKNRTRIVAKAALLSCLSDELKHIIGSETTRRGLLTVFDLFQRPVLNRRLLYVLLEGVLSTLFPEKDLSNLFRQLHSMSEKKFVKSR</sequence>
<dbReference type="SMART" id="SM00313">
    <property type="entry name" value="PXA"/>
    <property type="match status" value="1"/>
</dbReference>
<evidence type="ECO:0000259" key="4">
    <source>
        <dbReference type="PROSITE" id="PS50132"/>
    </source>
</evidence>
<dbReference type="SMART" id="SM00315">
    <property type="entry name" value="RGS"/>
    <property type="match status" value="1"/>
</dbReference>
<evidence type="ECO:0000256" key="1">
    <source>
        <dbReference type="ARBA" id="ARBA00010883"/>
    </source>
</evidence>
<proteinExistence type="inferred from homology"/>
<dbReference type="PROSITE" id="PS50132">
    <property type="entry name" value="RGS"/>
    <property type="match status" value="1"/>
</dbReference>
<dbReference type="InterPro" id="IPR036305">
    <property type="entry name" value="RGS_sf"/>
</dbReference>
<dbReference type="InterPro" id="IPR001683">
    <property type="entry name" value="PX_dom"/>
</dbReference>
<organism evidence="7 8">
    <name type="scientific">Hypothenemus hampei</name>
    <name type="common">Coffee berry borer</name>
    <dbReference type="NCBI Taxonomy" id="57062"/>
    <lineage>
        <taxon>Eukaryota</taxon>
        <taxon>Metazoa</taxon>
        <taxon>Ecdysozoa</taxon>
        <taxon>Arthropoda</taxon>
        <taxon>Hexapoda</taxon>
        <taxon>Insecta</taxon>
        <taxon>Pterygota</taxon>
        <taxon>Neoptera</taxon>
        <taxon>Endopterygota</taxon>
        <taxon>Coleoptera</taxon>
        <taxon>Polyphaga</taxon>
        <taxon>Cucujiformia</taxon>
        <taxon>Curculionidae</taxon>
        <taxon>Scolytinae</taxon>
        <taxon>Hypothenemus</taxon>
    </lineage>
</organism>
<dbReference type="SUPFAM" id="SSF48097">
    <property type="entry name" value="Regulator of G-protein signaling, RGS"/>
    <property type="match status" value="1"/>
</dbReference>
<evidence type="ECO:0000259" key="5">
    <source>
        <dbReference type="PROSITE" id="PS50195"/>
    </source>
</evidence>
<feature type="transmembrane region" description="Helical" evidence="3">
    <location>
        <begin position="7"/>
        <end position="26"/>
    </location>
</feature>
<dbReference type="InterPro" id="IPR003114">
    <property type="entry name" value="Phox_assoc"/>
</dbReference>
<comment type="caution">
    <text evidence="7">The sequence shown here is derived from an EMBL/GenBank/DDBJ whole genome shotgun (WGS) entry which is preliminary data.</text>
</comment>
<evidence type="ECO:0000259" key="6">
    <source>
        <dbReference type="PROSITE" id="PS51207"/>
    </source>
</evidence>
<feature type="region of interest" description="Disordered" evidence="2">
    <location>
        <begin position="180"/>
        <end position="214"/>
    </location>
</feature>
<comment type="similarity">
    <text evidence="1">Belongs to the sorting nexin family.</text>
</comment>
<evidence type="ECO:0000256" key="3">
    <source>
        <dbReference type="SAM" id="Phobius"/>
    </source>
</evidence>
<keyword evidence="3" id="KW-1133">Transmembrane helix</keyword>
<dbReference type="PROSITE" id="PS50195">
    <property type="entry name" value="PX"/>
    <property type="match status" value="1"/>
</dbReference>
<dbReference type="SUPFAM" id="SSF64268">
    <property type="entry name" value="PX domain"/>
    <property type="match status" value="1"/>
</dbReference>
<dbReference type="SMART" id="SM00312">
    <property type="entry name" value="PX"/>
    <property type="match status" value="1"/>
</dbReference>
<protein>
    <recommendedName>
        <fullName evidence="9">Sorting nexin 13</fullName>
    </recommendedName>
</protein>
<dbReference type="InterPro" id="IPR013937">
    <property type="entry name" value="Sorting_nexin_C"/>
</dbReference>
<dbReference type="AlphaFoldDB" id="A0ABD1F4E6"/>
<dbReference type="Pfam" id="PF08628">
    <property type="entry name" value="Nexin_C"/>
    <property type="match status" value="1"/>
</dbReference>
<dbReference type="Proteomes" id="UP001566132">
    <property type="component" value="Unassembled WGS sequence"/>
</dbReference>
<feature type="domain" description="PX" evidence="5">
    <location>
        <begin position="667"/>
        <end position="788"/>
    </location>
</feature>
<dbReference type="PROSITE" id="PS51207">
    <property type="entry name" value="PXA"/>
    <property type="match status" value="1"/>
</dbReference>
<evidence type="ECO:0000313" key="8">
    <source>
        <dbReference type="Proteomes" id="UP001566132"/>
    </source>
</evidence>
<gene>
    <name evidence="7" type="ORF">ABEB36_002038</name>
</gene>
<evidence type="ECO:0000256" key="2">
    <source>
        <dbReference type="SAM" id="MobiDB-lite"/>
    </source>
</evidence>
<reference evidence="7 8" key="1">
    <citation type="submission" date="2024-05" db="EMBL/GenBank/DDBJ databases">
        <title>Genetic variation in Jamaican populations of the coffee berry borer (Hypothenemus hampei).</title>
        <authorList>
            <person name="Errbii M."/>
            <person name="Myrie A."/>
        </authorList>
    </citation>
    <scope>NUCLEOTIDE SEQUENCE [LARGE SCALE GENOMIC DNA]</scope>
    <source>
        <strain evidence="7">JA-Hopewell-2020-01-JO</strain>
        <tissue evidence="7">Whole body</tissue>
    </source>
</reference>
<dbReference type="Pfam" id="PF02194">
    <property type="entry name" value="PXA"/>
    <property type="match status" value="1"/>
</dbReference>
<dbReference type="Gene3D" id="1.10.167.10">
    <property type="entry name" value="Regulator of G-protein Signalling 4, domain 2"/>
    <property type="match status" value="1"/>
</dbReference>
<dbReference type="InterPro" id="IPR037437">
    <property type="entry name" value="SNX13_PX"/>
</dbReference>
<feature type="region of interest" description="Disordered" evidence="2">
    <location>
        <begin position="588"/>
        <end position="608"/>
    </location>
</feature>